<keyword evidence="2" id="KW-0732">Signal</keyword>
<accession>A0A9Q9XA01</accession>
<gene>
    <name evidence="3" type="primary">LOC109080439</name>
</gene>
<dbReference type="AlphaFoldDB" id="A0A9Q9XA01"/>
<dbReference type="Proteomes" id="UP001155660">
    <property type="component" value="Chromosome B16"/>
</dbReference>
<reference evidence="3" key="1">
    <citation type="submission" date="2025-08" db="UniProtKB">
        <authorList>
            <consortium name="RefSeq"/>
        </authorList>
    </citation>
    <scope>IDENTIFICATION</scope>
    <source>
        <tissue evidence="3">Muscle</tissue>
    </source>
</reference>
<dbReference type="OrthoDB" id="8838209at2759"/>
<name>A0A9Q9XA01_CYPCA</name>
<dbReference type="GeneID" id="109080439"/>
<feature type="signal peptide" evidence="2">
    <location>
        <begin position="1"/>
        <end position="17"/>
    </location>
</feature>
<dbReference type="KEGG" id="ccar:109080439"/>
<evidence type="ECO:0000256" key="1">
    <source>
        <dbReference type="SAM" id="MobiDB-lite"/>
    </source>
</evidence>
<evidence type="ECO:0000313" key="3">
    <source>
        <dbReference type="RefSeq" id="XP_042597815.1"/>
    </source>
</evidence>
<evidence type="ECO:0000256" key="2">
    <source>
        <dbReference type="SAM" id="SignalP"/>
    </source>
</evidence>
<feature type="chain" id="PRO_5040481900" evidence="2">
    <location>
        <begin position="18"/>
        <end position="722"/>
    </location>
</feature>
<protein>
    <submittedName>
        <fullName evidence="3">Uncharacterized protein LOC109080439</fullName>
    </submittedName>
</protein>
<dbReference type="PANTHER" id="PTHR31025:SF30">
    <property type="entry name" value="SI:DKEY-15H8.17"/>
    <property type="match status" value="1"/>
</dbReference>
<dbReference type="PANTHER" id="PTHR31025">
    <property type="entry name" value="SI:CH211-196P9.1-RELATED"/>
    <property type="match status" value="1"/>
</dbReference>
<proteinExistence type="predicted"/>
<organism evidence="3">
    <name type="scientific">Cyprinus carpio</name>
    <name type="common">Common carp</name>
    <dbReference type="NCBI Taxonomy" id="7962"/>
    <lineage>
        <taxon>Eukaryota</taxon>
        <taxon>Metazoa</taxon>
        <taxon>Chordata</taxon>
        <taxon>Craniata</taxon>
        <taxon>Vertebrata</taxon>
        <taxon>Euteleostomi</taxon>
        <taxon>Actinopterygii</taxon>
        <taxon>Neopterygii</taxon>
        <taxon>Teleostei</taxon>
        <taxon>Ostariophysi</taxon>
        <taxon>Cypriniformes</taxon>
        <taxon>Cyprinidae</taxon>
        <taxon>Cyprininae</taxon>
        <taxon>Cyprinus</taxon>
    </lineage>
</organism>
<sequence length="722" mass="82426">MIAFLLLVTLVWSQSHSVDTNSKPCMPAKYNNAHNVFLKRHIPEEVPKTWDNNAWETFLRKIKTCGRPTQSFFRASEKQRVENVCTKAGGKTLSRNLCISKEKFSFVTVRVDINEGACGIKNIRNETKHIILACEQIGDACLVRKTNGANYSPKALLRATSTEDLWLYMDTESFRCEIKKTLPELEDETLRTLAAHLIDVIGVRKREDLIFVGSDDITLFLTPIQSRKLIQAFKNEANGQVASTSSEGQEPHVSLPVLILPDGFSPSATQISPLPSERQTSSNQNKSWISSFQVPWDKMPARLLQAMEKGCLAHPEDRRVLIRVVVEAMQAHCKNPSKAICTEVARLIVCKYPGTFADKTGEGEQLGCGYYSLFRQLKTRVEHINRDNVSNRIRQPRKRSSDDSSGNDAAIKRSRTDVDSYGCTKWQPTNLPQGETAESLKDKRKILITIFKSEGPTAVEAMDVERNMELTYIYQRHMINTWPPPSLCEVEEQWPFLFTKRGLCSHFHMLTDIDIDTRLHEAFLTKGRRIINFFLNQRLKWSQDIQALLREMEHESMNNHQVPIAAILLLMKYFQEKEDHIFILTDPTSTKMSVEQEMTLPTTPRVIMLGSSLLFATHWMVSIEGKVFYEANQLHNFASAFAVFFGSFYVFNLEYQESASTTLEMVQRFFVRINPEEGTKCTEKFGKSRKTGGTVQRKVATINSRVATFLQTLTEFEWKTAN</sequence>
<dbReference type="RefSeq" id="XP_042597815.1">
    <property type="nucleotide sequence ID" value="XM_042741881.1"/>
</dbReference>
<feature type="region of interest" description="Disordered" evidence="1">
    <location>
        <begin position="386"/>
        <end position="435"/>
    </location>
</feature>